<gene>
    <name evidence="5" type="ORF">JOC77_003356</name>
</gene>
<dbReference type="PROSITE" id="PS51462">
    <property type="entry name" value="NUDIX"/>
    <property type="match status" value="1"/>
</dbReference>
<dbReference type="InterPro" id="IPR020084">
    <property type="entry name" value="NUDIX_hydrolase_CS"/>
</dbReference>
<evidence type="ECO:0000256" key="2">
    <source>
        <dbReference type="ARBA" id="ARBA00022801"/>
    </source>
</evidence>
<accession>A0ABS2QLC6</accession>
<dbReference type="PRINTS" id="PR00502">
    <property type="entry name" value="NUDIXFAMILY"/>
</dbReference>
<dbReference type="RefSeq" id="WP_204545094.1">
    <property type="nucleotide sequence ID" value="NZ_JAFBFI010000016.1"/>
</dbReference>
<keyword evidence="2 3" id="KW-0378">Hydrolase</keyword>
<dbReference type="Gene3D" id="3.90.79.10">
    <property type="entry name" value="Nucleoside Triphosphate Pyrophosphohydrolase"/>
    <property type="match status" value="1"/>
</dbReference>
<feature type="domain" description="Nudix hydrolase" evidence="4">
    <location>
        <begin position="16"/>
        <end position="147"/>
    </location>
</feature>
<dbReference type="InterPro" id="IPR015797">
    <property type="entry name" value="NUDIX_hydrolase-like_dom_sf"/>
</dbReference>
<dbReference type="CDD" id="cd04677">
    <property type="entry name" value="NUDIX_Hydrolase"/>
    <property type="match status" value="1"/>
</dbReference>
<dbReference type="Proteomes" id="UP000823486">
    <property type="component" value="Unassembled WGS sequence"/>
</dbReference>
<organism evidence="5 6">
    <name type="scientific">Peribacillus deserti</name>
    <dbReference type="NCBI Taxonomy" id="673318"/>
    <lineage>
        <taxon>Bacteria</taxon>
        <taxon>Bacillati</taxon>
        <taxon>Bacillota</taxon>
        <taxon>Bacilli</taxon>
        <taxon>Bacillales</taxon>
        <taxon>Bacillaceae</taxon>
        <taxon>Peribacillus</taxon>
    </lineage>
</organism>
<reference evidence="5 6" key="1">
    <citation type="submission" date="2021-01" db="EMBL/GenBank/DDBJ databases">
        <title>Genomic Encyclopedia of Type Strains, Phase IV (KMG-IV): sequencing the most valuable type-strain genomes for metagenomic binning, comparative biology and taxonomic classification.</title>
        <authorList>
            <person name="Goeker M."/>
        </authorList>
    </citation>
    <scope>NUCLEOTIDE SEQUENCE [LARGE SCALE GENOMIC DNA]</scope>
    <source>
        <strain evidence="5 6">DSM 105482</strain>
    </source>
</reference>
<evidence type="ECO:0000313" key="5">
    <source>
        <dbReference type="EMBL" id="MBM7693912.1"/>
    </source>
</evidence>
<sequence>MGYIMDLRKLVGSRPLIMVGAGVILLDQENRILLQLRTDNNHWGLTGGSLELGETFEEAAARELKEETGLIAKSLTLFNLFSGKEFHYIYPNGDEVYNVVSSYICKDWEGELKIDHEEVKELRFFSPDSLPEHINPADLPILNEFIKTYLSKEVQHAL</sequence>
<protein>
    <submittedName>
        <fullName evidence="5">8-oxo-dGTP pyrophosphatase MutT (NUDIX family)</fullName>
    </submittedName>
</protein>
<dbReference type="PANTHER" id="PTHR43046:SF2">
    <property type="entry name" value="8-OXO-DGTP DIPHOSPHATASE-RELATED"/>
    <property type="match status" value="1"/>
</dbReference>
<evidence type="ECO:0000256" key="1">
    <source>
        <dbReference type="ARBA" id="ARBA00001946"/>
    </source>
</evidence>
<dbReference type="EMBL" id="JAFBFI010000016">
    <property type="protein sequence ID" value="MBM7693912.1"/>
    <property type="molecule type" value="Genomic_DNA"/>
</dbReference>
<dbReference type="SUPFAM" id="SSF55811">
    <property type="entry name" value="Nudix"/>
    <property type="match status" value="1"/>
</dbReference>
<dbReference type="InterPro" id="IPR000086">
    <property type="entry name" value="NUDIX_hydrolase_dom"/>
</dbReference>
<keyword evidence="6" id="KW-1185">Reference proteome</keyword>
<dbReference type="PANTHER" id="PTHR43046">
    <property type="entry name" value="GDP-MANNOSE MANNOSYL HYDROLASE"/>
    <property type="match status" value="1"/>
</dbReference>
<proteinExistence type="inferred from homology"/>
<name>A0ABS2QLC6_9BACI</name>
<dbReference type="PROSITE" id="PS00893">
    <property type="entry name" value="NUDIX_BOX"/>
    <property type="match status" value="1"/>
</dbReference>
<dbReference type="Pfam" id="PF00293">
    <property type="entry name" value="NUDIX"/>
    <property type="match status" value="1"/>
</dbReference>
<comment type="caution">
    <text evidence="5">The sequence shown here is derived from an EMBL/GenBank/DDBJ whole genome shotgun (WGS) entry which is preliminary data.</text>
</comment>
<evidence type="ECO:0000256" key="3">
    <source>
        <dbReference type="RuleBase" id="RU003476"/>
    </source>
</evidence>
<comment type="cofactor">
    <cofactor evidence="1">
        <name>Mg(2+)</name>
        <dbReference type="ChEBI" id="CHEBI:18420"/>
    </cofactor>
</comment>
<evidence type="ECO:0000259" key="4">
    <source>
        <dbReference type="PROSITE" id="PS51462"/>
    </source>
</evidence>
<comment type="similarity">
    <text evidence="3">Belongs to the Nudix hydrolase family.</text>
</comment>
<dbReference type="InterPro" id="IPR020476">
    <property type="entry name" value="Nudix_hydrolase"/>
</dbReference>
<evidence type="ECO:0000313" key="6">
    <source>
        <dbReference type="Proteomes" id="UP000823486"/>
    </source>
</evidence>